<comment type="caution">
    <text evidence="2">The sequence shown here is derived from an EMBL/GenBank/DDBJ whole genome shotgun (WGS) entry which is preliminary data.</text>
</comment>
<dbReference type="InterPro" id="IPR044060">
    <property type="entry name" value="Bacterial_rp_domain"/>
</dbReference>
<dbReference type="InterPro" id="IPR036116">
    <property type="entry name" value="FN3_sf"/>
</dbReference>
<feature type="domain" description="Fibronectin type-III" evidence="1">
    <location>
        <begin position="1"/>
        <end position="52"/>
    </location>
</feature>
<dbReference type="Pfam" id="PF00041">
    <property type="entry name" value="fn3"/>
    <property type="match status" value="1"/>
</dbReference>
<dbReference type="InterPro" id="IPR013783">
    <property type="entry name" value="Ig-like_fold"/>
</dbReference>
<accession>X1FZE7</accession>
<evidence type="ECO:0000259" key="1">
    <source>
        <dbReference type="PROSITE" id="PS50853"/>
    </source>
</evidence>
<dbReference type="InterPro" id="IPR003961">
    <property type="entry name" value="FN3_dom"/>
</dbReference>
<dbReference type="EMBL" id="BARU01000876">
    <property type="protein sequence ID" value="GAH26128.1"/>
    <property type="molecule type" value="Genomic_DNA"/>
</dbReference>
<reference evidence="2" key="1">
    <citation type="journal article" date="2014" name="Front. Microbiol.">
        <title>High frequency of phylogenetically diverse reductive dehalogenase-homologous genes in deep subseafloor sedimentary metagenomes.</title>
        <authorList>
            <person name="Kawai M."/>
            <person name="Futagami T."/>
            <person name="Toyoda A."/>
            <person name="Takaki Y."/>
            <person name="Nishi S."/>
            <person name="Hori S."/>
            <person name="Arai W."/>
            <person name="Tsubouchi T."/>
            <person name="Morono Y."/>
            <person name="Uchiyama I."/>
            <person name="Ito T."/>
            <person name="Fujiyama A."/>
            <person name="Inagaki F."/>
            <person name="Takami H."/>
        </authorList>
    </citation>
    <scope>NUCLEOTIDE SEQUENCE</scope>
    <source>
        <strain evidence="2">Expedition CK06-06</strain>
    </source>
</reference>
<dbReference type="Pfam" id="PF18998">
    <property type="entry name" value="Flg_new_2"/>
    <property type="match status" value="1"/>
</dbReference>
<dbReference type="CDD" id="cd00063">
    <property type="entry name" value="FN3"/>
    <property type="match status" value="1"/>
</dbReference>
<organism evidence="2">
    <name type="scientific">marine sediment metagenome</name>
    <dbReference type="NCBI Taxonomy" id="412755"/>
    <lineage>
        <taxon>unclassified sequences</taxon>
        <taxon>metagenomes</taxon>
        <taxon>ecological metagenomes</taxon>
    </lineage>
</organism>
<feature type="non-terminal residue" evidence="2">
    <location>
        <position position="133"/>
    </location>
</feature>
<sequence>MTIDGLFAEVVDTSLEISGLEPNTTYICEVSAVNEVGEGPKSDPLSITTLLEPALQFSLFIAATLGGTTDPAPAIYTFDADTTVVVTAIPHVGYQFVEWQEHGVPISAENPINLLMDADRSITAVFVEEVIPT</sequence>
<proteinExistence type="predicted"/>
<dbReference type="AlphaFoldDB" id="X1FZE7"/>
<protein>
    <recommendedName>
        <fullName evidence="1">Fibronectin type-III domain-containing protein</fullName>
    </recommendedName>
</protein>
<dbReference type="Gene3D" id="2.60.40.10">
    <property type="entry name" value="Immunoglobulins"/>
    <property type="match status" value="1"/>
</dbReference>
<name>X1FZE7_9ZZZZ</name>
<dbReference type="PROSITE" id="PS50853">
    <property type="entry name" value="FN3"/>
    <property type="match status" value="1"/>
</dbReference>
<gene>
    <name evidence="2" type="ORF">S03H2_02579</name>
</gene>
<evidence type="ECO:0000313" key="2">
    <source>
        <dbReference type="EMBL" id="GAH26128.1"/>
    </source>
</evidence>
<dbReference type="SUPFAM" id="SSF49265">
    <property type="entry name" value="Fibronectin type III"/>
    <property type="match status" value="1"/>
</dbReference>